<dbReference type="EMBL" id="APKE01000019">
    <property type="protein sequence ID" value="KAF0676065.1"/>
    <property type="molecule type" value="Genomic_DNA"/>
</dbReference>
<sequence>MAHRILRRLLLSTGIALAAGSGAANAQSLGGNLLFLIQEGAGGSTGGNTLTLDQSNALGTRLAGSEDGLLPALQSGGGNTADVLMEGADGRLSLSQVNTGGALGRGNEAFAVIGGASIGELIQSGQGNVADLTIFSVPGLLPGSGRIEQEGSSNIASLRVEGAGASGQISQMGDANIMTLEVEGAGTSGTVIQTGNGNGTTGTVRVISNGETVRIVQRGF</sequence>
<protein>
    <submittedName>
        <fullName evidence="2">Curlin associated repeat-containing protein</fullName>
    </submittedName>
</protein>
<gene>
    <name evidence="2" type="ORF">PMES_01629</name>
</gene>
<feature type="chain" id="PRO_5037404161" evidence="1">
    <location>
        <begin position="27"/>
        <end position="220"/>
    </location>
</feature>
<comment type="caution">
    <text evidence="2">The sequence shown here is derived from an EMBL/GenBank/DDBJ whole genome shotgun (WGS) entry which is preliminary data.</text>
</comment>
<evidence type="ECO:0000313" key="3">
    <source>
        <dbReference type="Proteomes" id="UP000698242"/>
    </source>
</evidence>
<dbReference type="OrthoDB" id="7857677at2"/>
<dbReference type="RefSeq" id="WP_159965194.1">
    <property type="nucleotide sequence ID" value="NZ_APKE01000019.1"/>
</dbReference>
<dbReference type="Proteomes" id="UP000698242">
    <property type="component" value="Unassembled WGS sequence"/>
</dbReference>
<keyword evidence="1" id="KW-0732">Signal</keyword>
<dbReference type="AlphaFoldDB" id="A0A921TBQ5"/>
<accession>A0A921TBQ5</accession>
<keyword evidence="3" id="KW-1185">Reference proteome</keyword>
<evidence type="ECO:0000313" key="2">
    <source>
        <dbReference type="EMBL" id="KAF0676065.1"/>
    </source>
</evidence>
<reference evidence="2" key="1">
    <citation type="submission" date="2013-03" db="EMBL/GenBank/DDBJ databases">
        <title>Genome Sequence of the Profundibacterium mesophilum strain KAUST100406-0324T from Red Sea, a novel genus in the family Rhodobacteraceae.</title>
        <authorList>
            <person name="Essack M."/>
            <person name="Alam I."/>
            <person name="Lafi F."/>
            <person name="Alawi W."/>
            <person name="Kamanu F."/>
            <person name="Al-Suwailem A."/>
            <person name="Lee O.O."/>
            <person name="Xu Y."/>
            <person name="Bajic V."/>
            <person name="Qian P.-Y."/>
            <person name="Archer J."/>
        </authorList>
    </citation>
    <scope>NUCLEOTIDE SEQUENCE</scope>
    <source>
        <strain evidence="2">KAUST100406-0324</strain>
    </source>
</reference>
<proteinExistence type="predicted"/>
<name>A0A921TBQ5_9RHOB</name>
<organism evidence="2 3">
    <name type="scientific">Profundibacterium mesophilum KAUST100406-0324</name>
    <dbReference type="NCBI Taxonomy" id="1037889"/>
    <lineage>
        <taxon>Bacteria</taxon>
        <taxon>Pseudomonadati</taxon>
        <taxon>Pseudomonadota</taxon>
        <taxon>Alphaproteobacteria</taxon>
        <taxon>Rhodobacterales</taxon>
        <taxon>Roseobacteraceae</taxon>
        <taxon>Profundibacterium</taxon>
    </lineage>
</organism>
<evidence type="ECO:0000256" key="1">
    <source>
        <dbReference type="SAM" id="SignalP"/>
    </source>
</evidence>
<feature type="signal peptide" evidence="1">
    <location>
        <begin position="1"/>
        <end position="26"/>
    </location>
</feature>